<accession>A0A1X3FJY2</accession>
<evidence type="ECO:0000313" key="4">
    <source>
        <dbReference type="Proteomes" id="UP000193884"/>
    </source>
</evidence>
<organism evidence="1 3">
    <name type="scientific">Bradyrhizobium canariense</name>
    <dbReference type="NCBI Taxonomy" id="255045"/>
    <lineage>
        <taxon>Bacteria</taxon>
        <taxon>Pseudomonadati</taxon>
        <taxon>Pseudomonadota</taxon>
        <taxon>Alphaproteobacteria</taxon>
        <taxon>Hyphomicrobiales</taxon>
        <taxon>Nitrobacteraceae</taxon>
        <taxon>Bradyrhizobium</taxon>
    </lineage>
</organism>
<gene>
    <name evidence="2" type="ORF">BST63_29040</name>
    <name evidence="1" type="ORF">BSZ18_17785</name>
</gene>
<proteinExistence type="predicted"/>
<sequence length="72" mass="8062">MFSSARRAVDFSTSKMPPQQPDRLLDLFYQPFDFGAHVVLWSRGIFPRLMTTGCSGGGCKAQPPRRRTSVLS</sequence>
<keyword evidence="4" id="KW-1185">Reference proteome</keyword>
<dbReference type="Proteomes" id="UP000193553">
    <property type="component" value="Unassembled WGS sequence"/>
</dbReference>
<dbReference type="EMBL" id="NAFI01000173">
    <property type="protein sequence ID" value="OSJ09839.1"/>
    <property type="molecule type" value="Genomic_DNA"/>
</dbReference>
<name>A0A1X3FJY2_9BRAD</name>
<evidence type="ECO:0000313" key="2">
    <source>
        <dbReference type="EMBL" id="OSJ23803.1"/>
    </source>
</evidence>
<dbReference type="AlphaFoldDB" id="A0A1X3FJY2"/>
<evidence type="ECO:0000313" key="1">
    <source>
        <dbReference type="EMBL" id="OSJ09839.1"/>
    </source>
</evidence>
<dbReference type="EMBL" id="NAFK01000173">
    <property type="protein sequence ID" value="OSJ23803.1"/>
    <property type="molecule type" value="Genomic_DNA"/>
</dbReference>
<dbReference type="Proteomes" id="UP000193884">
    <property type="component" value="Unassembled WGS sequence"/>
</dbReference>
<protein>
    <submittedName>
        <fullName evidence="1">Uncharacterized protein</fullName>
    </submittedName>
</protein>
<evidence type="ECO:0000313" key="3">
    <source>
        <dbReference type="Proteomes" id="UP000193553"/>
    </source>
</evidence>
<comment type="caution">
    <text evidence="1">The sequence shown here is derived from an EMBL/GenBank/DDBJ whole genome shotgun (WGS) entry which is preliminary data.</text>
</comment>
<reference evidence="3 4" key="1">
    <citation type="submission" date="2017-03" db="EMBL/GenBank/DDBJ databases">
        <title>Whole genome sequences of fourteen strains of Bradyrhizobium canariense and one strain of Bradyrhizobium japonicum isolated from Lupinus (Papilionoideae: Genisteae) species in Algeria.</title>
        <authorList>
            <person name="Crovadore J."/>
            <person name="Chekireb D."/>
            <person name="Brachmann A."/>
            <person name="Chablais R."/>
            <person name="Cochard B."/>
            <person name="Lefort F."/>
        </authorList>
    </citation>
    <scope>NUCLEOTIDE SEQUENCE [LARGE SCALE GENOMIC DNA]</scope>
    <source>
        <strain evidence="1 3">UBMA195</strain>
        <strain evidence="2 4">UBMAN05</strain>
    </source>
</reference>